<dbReference type="Gene3D" id="1.20.5.4820">
    <property type="match status" value="1"/>
</dbReference>
<dbReference type="OrthoDB" id="6108017at2759"/>
<dbReference type="GO" id="GO:0000146">
    <property type="term" value="F:microfilament motor activity"/>
    <property type="evidence" value="ECO:0007669"/>
    <property type="project" value="TreeGrafter"/>
</dbReference>
<keyword evidence="2" id="KW-0677">Repeat</keyword>
<gene>
    <name evidence="11" type="ORF">OFUS_LOCUS25123</name>
</gene>
<dbReference type="PROSITE" id="PS50096">
    <property type="entry name" value="IQ"/>
    <property type="match status" value="1"/>
</dbReference>
<dbReference type="GO" id="GO:0051015">
    <property type="term" value="F:actin filament binding"/>
    <property type="evidence" value="ECO:0007669"/>
    <property type="project" value="TreeGrafter"/>
</dbReference>
<feature type="binding site" evidence="8">
    <location>
        <begin position="148"/>
        <end position="155"/>
    </location>
    <ligand>
        <name>ATP</name>
        <dbReference type="ChEBI" id="CHEBI:30616"/>
    </ligand>
</feature>
<sequence>MELRGTKAPMYVNILKLDTFLCKHLKGDSFNGLWPLARNWKEKMDVGLPSRDRTGVPDFVLLEDYKSTSAFVENLKKRFTSNLIYTYIGEVLISVNPYKQLGIYTSKYLALYRNVNFYELPPHVFAIADQAYRSMRTEGRDQCVLISGESGAGKTEASKKILQYIAANSTHSKEIESVKTRLLNSNPILESFGNAKTNRNDNSSRFGKYMDIQFNYKGAPIGGQIINFLLEKSRVCTQARGNRNFHIFYQLLKGCDKELLKKLKLSRDTDSFFYLNQGQCPEVESLDDEEEYKNTRDALNVCDFSEREQECLWTIVSATLHLGNIGFKQDEQKHAKIKDDKHVAAVAALLECPEDMLRHGLVNRVIHVDGDEVVKPFNKERAIYARDGVAKGIYDRMFTWIVQKLNKSLTNEHEENMSVIGLLDIYGFEIFEYNSFEQFCINYCNEKLQQIFIQLTLKSEQDEYMNEGIEWEPIRYFNNKVICDLIESKPVGIISIMDEECLRPGEPTDETFLDKMSHTIGTHPHYIGHTSKADYYTRKTMRRDQFRLLHYAGEVTYSVKGFLDKNNDQLNRTLKEALTKSKNLIISQCFKPEEITSKKRPETAATQFKTSLANLMEILLDKQPSYVRCVKPNEEKSSKTFDERLVRHQVKYLGLMENLRVRRAGFAYRRPYKAFLARYKCLCPSTWPSYAGVARDGVHLLIKHLEWDEDDYRLGKTKLFIRWPKTLFAAEDALHSKKNDLAIVIQSHIRAYIYQKRYKAMKKAQLIMAVNWRRYSAMKKLKRVKWAAKCIRQFIKGFMFRKRPPCPENQLFVKYMRMHWLNKLREELPSSIMQTNWPQVPPVLEETSKLLQNIHKRMLVRTYCLTITPERKWQLEQKVVAEKIFKEKKKAYSSSVPHPFVKSRLTPYLEKMKLTVFDNSVMEADEKVQYSAAVTKYDRHGYRNRASAMIVTDKAIYRLEPREFKVKDKIPFCYLTGISVSSLTDGVFVLHAQAEGNKGDLIMKTDYAIEAVTKIAMTGELTDKVDIANDDIITYSTIRKKHHIEFTRGKHYATGKNKRGNMLVIAPHIANGFK</sequence>
<dbReference type="Proteomes" id="UP000749559">
    <property type="component" value="Unassembled WGS sequence"/>
</dbReference>
<comment type="caution">
    <text evidence="11">The sequence shown here is derived from an EMBL/GenBank/DDBJ whole genome shotgun (WGS) entry which is preliminary data.</text>
</comment>
<dbReference type="GO" id="GO:0006897">
    <property type="term" value="P:endocytosis"/>
    <property type="evidence" value="ECO:0007669"/>
    <property type="project" value="TreeGrafter"/>
</dbReference>
<keyword evidence="3 8" id="KW-0547">Nucleotide-binding</keyword>
<evidence type="ECO:0000256" key="3">
    <source>
        <dbReference type="ARBA" id="ARBA00022741"/>
    </source>
</evidence>
<evidence type="ECO:0000313" key="11">
    <source>
        <dbReference type="EMBL" id="CAH1801319.1"/>
    </source>
</evidence>
<dbReference type="InterPro" id="IPR036072">
    <property type="entry name" value="MYSc_Myo1"/>
</dbReference>
<dbReference type="AlphaFoldDB" id="A0A8S4Q5U6"/>
<dbReference type="Gene3D" id="1.20.58.530">
    <property type="match status" value="1"/>
</dbReference>
<dbReference type="GO" id="GO:0016459">
    <property type="term" value="C:myosin complex"/>
    <property type="evidence" value="ECO:0007669"/>
    <property type="project" value="UniProtKB-KW"/>
</dbReference>
<evidence type="ECO:0000313" key="12">
    <source>
        <dbReference type="Proteomes" id="UP000749559"/>
    </source>
</evidence>
<dbReference type="SUPFAM" id="SSF52540">
    <property type="entry name" value="P-loop containing nucleoside triphosphate hydrolases"/>
    <property type="match status" value="1"/>
</dbReference>
<dbReference type="GO" id="GO:0005902">
    <property type="term" value="C:microvillus"/>
    <property type="evidence" value="ECO:0007669"/>
    <property type="project" value="TreeGrafter"/>
</dbReference>
<dbReference type="PROSITE" id="PS51757">
    <property type="entry name" value="TH1"/>
    <property type="match status" value="1"/>
</dbReference>
<dbReference type="InterPro" id="IPR001609">
    <property type="entry name" value="Myosin_head_motor_dom-like"/>
</dbReference>
<dbReference type="FunFam" id="3.40.850.10:FF:000101">
    <property type="entry name" value="Slow myosin heavy chain 2"/>
    <property type="match status" value="1"/>
</dbReference>
<dbReference type="CDD" id="cd01378">
    <property type="entry name" value="MYSc_Myo1"/>
    <property type="match status" value="1"/>
</dbReference>
<evidence type="ECO:0000256" key="6">
    <source>
        <dbReference type="ARBA" id="ARBA00023175"/>
    </source>
</evidence>
<dbReference type="Gene3D" id="1.20.120.720">
    <property type="entry name" value="Myosin VI head, motor domain, U50 subdomain"/>
    <property type="match status" value="1"/>
</dbReference>
<reference evidence="11" key="1">
    <citation type="submission" date="2022-03" db="EMBL/GenBank/DDBJ databases">
        <authorList>
            <person name="Martin C."/>
        </authorList>
    </citation>
    <scope>NUCLEOTIDE SEQUENCE</scope>
</reference>
<dbReference type="InterPro" id="IPR027417">
    <property type="entry name" value="P-loop_NTPase"/>
</dbReference>
<comment type="similarity">
    <text evidence="1 8">Belongs to the TRAFAC class myosin-kinesin ATPase superfamily. Myosin family.</text>
</comment>
<name>A0A8S4Q5U6_OWEFU</name>
<dbReference type="Gene3D" id="3.40.850.10">
    <property type="entry name" value="Kinesin motor domain"/>
    <property type="match status" value="1"/>
</dbReference>
<dbReference type="SMART" id="SM00015">
    <property type="entry name" value="IQ"/>
    <property type="match status" value="2"/>
</dbReference>
<organism evidence="11 12">
    <name type="scientific">Owenia fusiformis</name>
    <name type="common">Polychaete worm</name>
    <dbReference type="NCBI Taxonomy" id="6347"/>
    <lineage>
        <taxon>Eukaryota</taxon>
        <taxon>Metazoa</taxon>
        <taxon>Spiralia</taxon>
        <taxon>Lophotrochozoa</taxon>
        <taxon>Annelida</taxon>
        <taxon>Polychaeta</taxon>
        <taxon>Sedentaria</taxon>
        <taxon>Canalipalpata</taxon>
        <taxon>Sabellida</taxon>
        <taxon>Oweniida</taxon>
        <taxon>Oweniidae</taxon>
        <taxon>Owenia</taxon>
    </lineage>
</organism>
<evidence type="ECO:0000256" key="2">
    <source>
        <dbReference type="ARBA" id="ARBA00022737"/>
    </source>
</evidence>
<keyword evidence="4 8" id="KW-0067">ATP-binding</keyword>
<evidence type="ECO:0000256" key="4">
    <source>
        <dbReference type="ARBA" id="ARBA00022840"/>
    </source>
</evidence>
<dbReference type="PANTHER" id="PTHR13140">
    <property type="entry name" value="MYOSIN"/>
    <property type="match status" value="1"/>
</dbReference>
<feature type="domain" description="Myosin motor" evidence="9">
    <location>
        <begin position="55"/>
        <end position="735"/>
    </location>
</feature>
<feature type="domain" description="TH1" evidence="10">
    <location>
        <begin position="889"/>
        <end position="1068"/>
    </location>
</feature>
<dbReference type="FunFam" id="1.20.58.530:FF:000004">
    <property type="entry name" value="Unconventional myosin ID"/>
    <property type="match status" value="1"/>
</dbReference>
<dbReference type="GO" id="GO:0005737">
    <property type="term" value="C:cytoplasm"/>
    <property type="evidence" value="ECO:0007669"/>
    <property type="project" value="TreeGrafter"/>
</dbReference>
<dbReference type="PROSITE" id="PS51456">
    <property type="entry name" value="MYOSIN_MOTOR"/>
    <property type="match status" value="1"/>
</dbReference>
<keyword evidence="12" id="KW-1185">Reference proteome</keyword>
<evidence type="ECO:0000256" key="8">
    <source>
        <dbReference type="PROSITE-ProRule" id="PRU00782"/>
    </source>
</evidence>
<dbReference type="InterPro" id="IPR000048">
    <property type="entry name" value="IQ_motif_EF-hand-BS"/>
</dbReference>
<dbReference type="GO" id="GO:0030048">
    <property type="term" value="P:actin filament-based movement"/>
    <property type="evidence" value="ECO:0007669"/>
    <property type="project" value="TreeGrafter"/>
</dbReference>
<dbReference type="Gene3D" id="1.10.10.820">
    <property type="match status" value="1"/>
</dbReference>
<dbReference type="Pfam" id="PF00063">
    <property type="entry name" value="Myosin_head"/>
    <property type="match status" value="1"/>
</dbReference>
<evidence type="ECO:0000256" key="7">
    <source>
        <dbReference type="ARBA" id="ARBA00023203"/>
    </source>
</evidence>
<dbReference type="PANTHER" id="PTHR13140:SF679">
    <property type="entry name" value="UNCONVENTIONAL MYOSIN IC"/>
    <property type="match status" value="1"/>
</dbReference>
<keyword evidence="7 8" id="KW-0009">Actin-binding</keyword>
<accession>A0A8S4Q5U6</accession>
<dbReference type="GO" id="GO:0005524">
    <property type="term" value="F:ATP binding"/>
    <property type="evidence" value="ECO:0007669"/>
    <property type="project" value="UniProtKB-UniRule"/>
</dbReference>
<dbReference type="SMART" id="SM00242">
    <property type="entry name" value="MYSc"/>
    <property type="match status" value="1"/>
</dbReference>
<evidence type="ECO:0000259" key="10">
    <source>
        <dbReference type="PROSITE" id="PS51757"/>
    </source>
</evidence>
<dbReference type="InterPro" id="IPR010926">
    <property type="entry name" value="Myosin_TH1"/>
</dbReference>
<proteinExistence type="inferred from homology"/>
<keyword evidence="5 8" id="KW-0518">Myosin</keyword>
<protein>
    <submittedName>
        <fullName evidence="11">Uncharacterized protein</fullName>
    </submittedName>
</protein>
<dbReference type="PRINTS" id="PR00193">
    <property type="entry name" value="MYOSINHEAVY"/>
</dbReference>
<keyword evidence="6 8" id="KW-0505">Motor protein</keyword>
<dbReference type="GO" id="GO:0007015">
    <property type="term" value="P:actin filament organization"/>
    <property type="evidence" value="ECO:0007669"/>
    <property type="project" value="TreeGrafter"/>
</dbReference>
<evidence type="ECO:0000256" key="5">
    <source>
        <dbReference type="ARBA" id="ARBA00023123"/>
    </source>
</evidence>
<dbReference type="EMBL" id="CAIIXF020000012">
    <property type="protein sequence ID" value="CAH1801319.1"/>
    <property type="molecule type" value="Genomic_DNA"/>
</dbReference>
<evidence type="ECO:0000256" key="1">
    <source>
        <dbReference type="ARBA" id="ARBA00008314"/>
    </source>
</evidence>
<dbReference type="Pfam" id="PF06017">
    <property type="entry name" value="Myosin_TH1"/>
    <property type="match status" value="1"/>
</dbReference>
<evidence type="ECO:0000259" key="9">
    <source>
        <dbReference type="PROSITE" id="PS51456"/>
    </source>
</evidence>
<dbReference type="FunFam" id="1.10.10.820:FF:000001">
    <property type="entry name" value="Myosin heavy chain"/>
    <property type="match status" value="1"/>
</dbReference>
<dbReference type="GO" id="GO:0005886">
    <property type="term" value="C:plasma membrane"/>
    <property type="evidence" value="ECO:0007669"/>
    <property type="project" value="TreeGrafter"/>
</dbReference>
<dbReference type="InterPro" id="IPR036961">
    <property type="entry name" value="Kinesin_motor_dom_sf"/>
</dbReference>
<feature type="region of interest" description="Actin-binding" evidence="8">
    <location>
        <begin position="612"/>
        <end position="634"/>
    </location>
</feature>